<name>A0AAQ3PG32_PASNO</name>
<dbReference type="Proteomes" id="UP001341281">
    <property type="component" value="Chromosome 01"/>
</dbReference>
<feature type="non-terminal residue" evidence="3">
    <location>
        <position position="253"/>
    </location>
</feature>
<evidence type="ECO:0000256" key="2">
    <source>
        <dbReference type="SAM" id="SignalP"/>
    </source>
</evidence>
<dbReference type="AlphaFoldDB" id="A0AAQ3PG32"/>
<evidence type="ECO:0000313" key="3">
    <source>
        <dbReference type="EMBL" id="WVZ49902.1"/>
    </source>
</evidence>
<sequence>MTLNLVFHLVLLAVLSLRPNKSIHSSQVLVSIHMAYIKDTENLLGVGDHDFVLLRRLVFPDGNVPRCLHYALPSPTRGCMFKNPFIDHQTVLKIWNLNKFGGVIGAFNCQGTGWDPVEHRVRGYSHCYKPVSGEVRPADVEWSQREDTAAMAIAASYTVYRCQTEERLLMTPSSEAIQFTLQPSSFELFAITPVTTIGGGAIKVRFSPIGLVDLLNCGGPIADVQYSGGGEVRMKVKGEGRLLVYSDVKRRRA</sequence>
<reference evidence="3 4" key="1">
    <citation type="submission" date="2024-02" db="EMBL/GenBank/DDBJ databases">
        <title>High-quality chromosome-scale genome assembly of Pensacola bahiagrass (Paspalum notatum Flugge var. saurae).</title>
        <authorList>
            <person name="Vega J.M."/>
            <person name="Podio M."/>
            <person name="Orjuela J."/>
            <person name="Siena L.A."/>
            <person name="Pessino S.C."/>
            <person name="Combes M.C."/>
            <person name="Mariac C."/>
            <person name="Albertini E."/>
            <person name="Pupilli F."/>
            <person name="Ortiz J.P.A."/>
            <person name="Leblanc O."/>
        </authorList>
    </citation>
    <scope>NUCLEOTIDE SEQUENCE [LARGE SCALE GENOMIC DNA]</scope>
    <source>
        <strain evidence="3">R1</strain>
        <tissue evidence="3">Leaf</tissue>
    </source>
</reference>
<dbReference type="EMBL" id="CP144745">
    <property type="protein sequence ID" value="WVZ49902.1"/>
    <property type="molecule type" value="Genomic_DNA"/>
</dbReference>
<dbReference type="PANTHER" id="PTHR31268">
    <property type="match status" value="1"/>
</dbReference>
<dbReference type="Pfam" id="PF05691">
    <property type="entry name" value="Raffinose_syn"/>
    <property type="match status" value="1"/>
</dbReference>
<proteinExistence type="predicted"/>
<keyword evidence="1" id="KW-0119">Carbohydrate metabolism</keyword>
<protein>
    <submittedName>
        <fullName evidence="3">Uncharacterized protein</fullName>
    </submittedName>
</protein>
<accession>A0AAQ3PG32</accession>
<gene>
    <name evidence="3" type="ORF">U9M48_001222</name>
</gene>
<keyword evidence="4" id="KW-1185">Reference proteome</keyword>
<feature type="chain" id="PRO_5043053677" evidence="2">
    <location>
        <begin position="17"/>
        <end position="253"/>
    </location>
</feature>
<dbReference type="InterPro" id="IPR008811">
    <property type="entry name" value="Glycosyl_hydrolases_36"/>
</dbReference>
<evidence type="ECO:0000313" key="4">
    <source>
        <dbReference type="Proteomes" id="UP001341281"/>
    </source>
</evidence>
<feature type="signal peptide" evidence="2">
    <location>
        <begin position="1"/>
        <end position="16"/>
    </location>
</feature>
<dbReference type="PANTHER" id="PTHR31268:SF8">
    <property type="entry name" value="GALACTINOL--SUCROSE GALACTOSYLTRANSFERASE 4-RELATED"/>
    <property type="match status" value="1"/>
</dbReference>
<organism evidence="3 4">
    <name type="scientific">Paspalum notatum var. saurae</name>
    <dbReference type="NCBI Taxonomy" id="547442"/>
    <lineage>
        <taxon>Eukaryota</taxon>
        <taxon>Viridiplantae</taxon>
        <taxon>Streptophyta</taxon>
        <taxon>Embryophyta</taxon>
        <taxon>Tracheophyta</taxon>
        <taxon>Spermatophyta</taxon>
        <taxon>Magnoliopsida</taxon>
        <taxon>Liliopsida</taxon>
        <taxon>Poales</taxon>
        <taxon>Poaceae</taxon>
        <taxon>PACMAD clade</taxon>
        <taxon>Panicoideae</taxon>
        <taxon>Andropogonodae</taxon>
        <taxon>Paspaleae</taxon>
        <taxon>Paspalinae</taxon>
        <taxon>Paspalum</taxon>
    </lineage>
</organism>
<keyword evidence="2" id="KW-0732">Signal</keyword>
<evidence type="ECO:0000256" key="1">
    <source>
        <dbReference type="ARBA" id="ARBA00023277"/>
    </source>
</evidence>